<organism evidence="1">
    <name type="scientific">Anguilla anguilla</name>
    <name type="common">European freshwater eel</name>
    <name type="synonym">Muraena anguilla</name>
    <dbReference type="NCBI Taxonomy" id="7936"/>
    <lineage>
        <taxon>Eukaryota</taxon>
        <taxon>Metazoa</taxon>
        <taxon>Chordata</taxon>
        <taxon>Craniata</taxon>
        <taxon>Vertebrata</taxon>
        <taxon>Euteleostomi</taxon>
        <taxon>Actinopterygii</taxon>
        <taxon>Neopterygii</taxon>
        <taxon>Teleostei</taxon>
        <taxon>Anguilliformes</taxon>
        <taxon>Anguillidae</taxon>
        <taxon>Anguilla</taxon>
    </lineage>
</organism>
<accession>A0A0E9WHS4</accession>
<reference evidence="1" key="1">
    <citation type="submission" date="2014-11" db="EMBL/GenBank/DDBJ databases">
        <authorList>
            <person name="Amaro Gonzalez C."/>
        </authorList>
    </citation>
    <scope>NUCLEOTIDE SEQUENCE</scope>
</reference>
<sequence length="65" mass="7722">MRCQVFIYFWPCGVYIYVYTHTQFIACNPHTVCRVIILFCEVPACDRFKLVNNGKQFLLVLYSHV</sequence>
<reference evidence="1" key="2">
    <citation type="journal article" date="2015" name="Fish Shellfish Immunol.">
        <title>Early steps in the European eel (Anguilla anguilla)-Vibrio vulnificus interaction in the gills: Role of the RtxA13 toxin.</title>
        <authorList>
            <person name="Callol A."/>
            <person name="Pajuelo D."/>
            <person name="Ebbesson L."/>
            <person name="Teles M."/>
            <person name="MacKenzie S."/>
            <person name="Amaro C."/>
        </authorList>
    </citation>
    <scope>NUCLEOTIDE SEQUENCE</scope>
</reference>
<protein>
    <submittedName>
        <fullName evidence="1">Uncharacterized protein</fullName>
    </submittedName>
</protein>
<dbReference type="EMBL" id="GBXM01019437">
    <property type="protein sequence ID" value="JAH89140.1"/>
    <property type="molecule type" value="Transcribed_RNA"/>
</dbReference>
<proteinExistence type="predicted"/>
<evidence type="ECO:0000313" key="1">
    <source>
        <dbReference type="EMBL" id="JAH89140.1"/>
    </source>
</evidence>
<name>A0A0E9WHS4_ANGAN</name>
<dbReference type="AlphaFoldDB" id="A0A0E9WHS4"/>